<keyword evidence="1" id="KW-1133">Transmembrane helix</keyword>
<accession>A0A9Q0KNG5</accession>
<dbReference type="AlphaFoldDB" id="A0A9Q0KNG5"/>
<feature type="chain" id="PRO_5040255249" evidence="2">
    <location>
        <begin position="27"/>
        <end position="168"/>
    </location>
</feature>
<evidence type="ECO:0000313" key="4">
    <source>
        <dbReference type="Proteomes" id="UP001141806"/>
    </source>
</evidence>
<protein>
    <submittedName>
        <fullName evidence="3">Uncharacterized protein</fullName>
    </submittedName>
</protein>
<keyword evidence="2" id="KW-0732">Signal</keyword>
<dbReference type="Proteomes" id="UP001141806">
    <property type="component" value="Unassembled WGS sequence"/>
</dbReference>
<organism evidence="3 4">
    <name type="scientific">Protea cynaroides</name>
    <dbReference type="NCBI Taxonomy" id="273540"/>
    <lineage>
        <taxon>Eukaryota</taxon>
        <taxon>Viridiplantae</taxon>
        <taxon>Streptophyta</taxon>
        <taxon>Embryophyta</taxon>
        <taxon>Tracheophyta</taxon>
        <taxon>Spermatophyta</taxon>
        <taxon>Magnoliopsida</taxon>
        <taxon>Proteales</taxon>
        <taxon>Proteaceae</taxon>
        <taxon>Protea</taxon>
    </lineage>
</organism>
<evidence type="ECO:0000256" key="2">
    <source>
        <dbReference type="SAM" id="SignalP"/>
    </source>
</evidence>
<evidence type="ECO:0000256" key="1">
    <source>
        <dbReference type="SAM" id="Phobius"/>
    </source>
</evidence>
<dbReference type="PANTHER" id="PTHR34064">
    <property type="entry name" value="OS04G0672300 PROTEIN"/>
    <property type="match status" value="1"/>
</dbReference>
<name>A0A9Q0KNG5_9MAGN</name>
<evidence type="ECO:0000313" key="3">
    <source>
        <dbReference type="EMBL" id="KAJ4973808.1"/>
    </source>
</evidence>
<keyword evidence="1" id="KW-0812">Transmembrane</keyword>
<feature type="signal peptide" evidence="2">
    <location>
        <begin position="1"/>
        <end position="26"/>
    </location>
</feature>
<dbReference type="EMBL" id="JAMYWD010000004">
    <property type="protein sequence ID" value="KAJ4973808.1"/>
    <property type="molecule type" value="Genomic_DNA"/>
</dbReference>
<dbReference type="PANTHER" id="PTHR34064:SF3">
    <property type="entry name" value="OS04G0672300 PROTEIN"/>
    <property type="match status" value="1"/>
</dbReference>
<comment type="caution">
    <text evidence="3">The sequence shown here is derived from an EMBL/GenBank/DDBJ whole genome shotgun (WGS) entry which is preliminary data.</text>
</comment>
<proteinExistence type="predicted"/>
<gene>
    <name evidence="3" type="ORF">NE237_006982</name>
</gene>
<keyword evidence="4" id="KW-1185">Reference proteome</keyword>
<reference evidence="3" key="1">
    <citation type="journal article" date="2023" name="Plant J.">
        <title>The genome of the king protea, Protea cynaroides.</title>
        <authorList>
            <person name="Chang J."/>
            <person name="Duong T.A."/>
            <person name="Schoeman C."/>
            <person name="Ma X."/>
            <person name="Roodt D."/>
            <person name="Barker N."/>
            <person name="Li Z."/>
            <person name="Van de Peer Y."/>
            <person name="Mizrachi E."/>
        </authorList>
    </citation>
    <scope>NUCLEOTIDE SEQUENCE</scope>
    <source>
        <tissue evidence="3">Young leaves</tissue>
    </source>
</reference>
<dbReference type="OrthoDB" id="1928523at2759"/>
<feature type="transmembrane region" description="Helical" evidence="1">
    <location>
        <begin position="137"/>
        <end position="159"/>
    </location>
</feature>
<sequence>MWIRKATLIAVKFLTLSLLYKGQSAAMDKTANVVLDIESLVQLTDKSSGSPKMTRALSRKGSCRIERRGVDEEEIDEATKKILLKVYSHLEPVKQPLITNKVSTAGTATPNGPNLIETSDARSKKFNRLISLNPRKILLLFATLSSMGTMILIYFTLAINSKVGNHRG</sequence>
<keyword evidence="1" id="KW-0472">Membrane</keyword>